<evidence type="ECO:0000313" key="3">
    <source>
        <dbReference type="Proteomes" id="UP000197138"/>
    </source>
</evidence>
<keyword evidence="4" id="KW-1185">Reference proteome</keyword>
<sequence>MASIKSKIVMVSVVMTILMLSPIWSVSADEQPNIGQSDWCRMLCALKCYPVTSPLQPCMLGCMKGCLGNSLAINNCNLGCAITSCLKPNADMKSLEGCVGSCSKDCGAS</sequence>
<dbReference type="GeneID" id="116212839"/>
<reference evidence="5" key="4">
    <citation type="submission" date="2025-04" db="UniProtKB">
        <authorList>
            <consortium name="RefSeq"/>
        </authorList>
    </citation>
    <scope>IDENTIFICATION</scope>
    <source>
        <tissue evidence="5">Leaf</tissue>
    </source>
</reference>
<reference evidence="4" key="3">
    <citation type="journal article" date="2020" name="Plant Biotechnol. J.">
        <title>The pomegranate (Punica granatum L.) draft genome dissects genetic divergence between soft- and hard-seeded cultivars.</title>
        <authorList>
            <person name="Luo X."/>
            <person name="Li H."/>
            <person name="Wu Z."/>
            <person name="Yao W."/>
            <person name="Zhao P."/>
            <person name="Cao D."/>
            <person name="Yu H."/>
            <person name="Li K."/>
            <person name="Poudel K."/>
            <person name="Zhao D."/>
            <person name="Zhang F."/>
            <person name="Xia X."/>
            <person name="Chen L."/>
            <person name="Wang Q."/>
            <person name="Jing D."/>
            <person name="Cao S."/>
        </authorList>
    </citation>
    <scope>NUCLEOTIDE SEQUENCE [LARGE SCALE GENOMIC DNA]</scope>
</reference>
<feature type="signal peptide" evidence="1">
    <location>
        <begin position="1"/>
        <end position="28"/>
    </location>
</feature>
<protein>
    <submittedName>
        <fullName evidence="5">Uncharacterized protein LOC116212839</fullName>
    </submittedName>
</protein>
<dbReference type="EMBL" id="MTKT01001111">
    <property type="protein sequence ID" value="OWM85914.1"/>
    <property type="molecule type" value="Genomic_DNA"/>
</dbReference>
<evidence type="ECO:0000313" key="4">
    <source>
        <dbReference type="Proteomes" id="UP000515151"/>
    </source>
</evidence>
<dbReference type="RefSeq" id="XP_031403415.1">
    <property type="nucleotide sequence ID" value="XM_031547555.1"/>
</dbReference>
<dbReference type="AlphaFoldDB" id="A0A218XLZ3"/>
<dbReference type="Proteomes" id="UP000515151">
    <property type="component" value="Chromosome 7"/>
</dbReference>
<evidence type="ECO:0000313" key="2">
    <source>
        <dbReference type="EMBL" id="OWM85914.1"/>
    </source>
</evidence>
<proteinExistence type="predicted"/>
<evidence type="ECO:0000256" key="1">
    <source>
        <dbReference type="SAM" id="SignalP"/>
    </source>
</evidence>
<dbReference type="Proteomes" id="UP000197138">
    <property type="component" value="Unassembled WGS sequence"/>
</dbReference>
<reference evidence="3" key="1">
    <citation type="journal article" date="2017" name="Plant J.">
        <title>The pomegranate (Punica granatum L.) genome and the genomics of punicalagin biosynthesis.</title>
        <authorList>
            <person name="Qin G."/>
            <person name="Xu C."/>
            <person name="Ming R."/>
            <person name="Tang H."/>
            <person name="Guyot R."/>
            <person name="Kramer E.M."/>
            <person name="Hu Y."/>
            <person name="Yi X."/>
            <person name="Qi Y."/>
            <person name="Xu X."/>
            <person name="Gao Z."/>
            <person name="Pan H."/>
            <person name="Jian J."/>
            <person name="Tian Y."/>
            <person name="Yue Z."/>
            <person name="Xu Y."/>
        </authorList>
    </citation>
    <scope>NUCLEOTIDE SEQUENCE [LARGE SCALE GENOMIC DNA]</scope>
    <source>
        <strain evidence="3">cv. Dabenzi</strain>
    </source>
</reference>
<accession>A0A218XLZ3</accession>
<organism evidence="2 3">
    <name type="scientific">Punica granatum</name>
    <name type="common">Pomegranate</name>
    <dbReference type="NCBI Taxonomy" id="22663"/>
    <lineage>
        <taxon>Eukaryota</taxon>
        <taxon>Viridiplantae</taxon>
        <taxon>Streptophyta</taxon>
        <taxon>Embryophyta</taxon>
        <taxon>Tracheophyta</taxon>
        <taxon>Spermatophyta</taxon>
        <taxon>Magnoliopsida</taxon>
        <taxon>eudicotyledons</taxon>
        <taxon>Gunneridae</taxon>
        <taxon>Pentapetalae</taxon>
        <taxon>rosids</taxon>
        <taxon>malvids</taxon>
        <taxon>Myrtales</taxon>
        <taxon>Lythraceae</taxon>
        <taxon>Punica</taxon>
    </lineage>
</organism>
<gene>
    <name evidence="5" type="primary">LOC116212839</name>
    <name evidence="2" type="ORF">CDL15_Pgr012164</name>
</gene>
<name>A0A218XLZ3_PUNGR</name>
<evidence type="ECO:0000313" key="5">
    <source>
        <dbReference type="RefSeq" id="XP_031403415.1"/>
    </source>
</evidence>
<reference evidence="2" key="2">
    <citation type="submission" date="2017-06" db="EMBL/GenBank/DDBJ databases">
        <title>The pomegranate genome and the genomics of punicalagin biosynthesis.</title>
        <authorList>
            <person name="Xu C."/>
        </authorList>
    </citation>
    <scope>NUCLEOTIDE SEQUENCE [LARGE SCALE GENOMIC DNA]</scope>
    <source>
        <tissue evidence="2">Fresh leaf</tissue>
    </source>
</reference>
<feature type="chain" id="PRO_5044569171" evidence="1">
    <location>
        <begin position="29"/>
        <end position="109"/>
    </location>
</feature>
<keyword evidence="1" id="KW-0732">Signal</keyword>